<evidence type="ECO:0000313" key="4">
    <source>
        <dbReference type="RefSeq" id="XP_013073359.2"/>
    </source>
</evidence>
<dbReference type="InterPro" id="IPR036322">
    <property type="entry name" value="WD40_repeat_dom_sf"/>
</dbReference>
<feature type="repeat" description="WD" evidence="1">
    <location>
        <begin position="581"/>
        <end position="612"/>
    </location>
</feature>
<dbReference type="AlphaFoldDB" id="A0A9U8E607"/>
<feature type="repeat" description="WD" evidence="1">
    <location>
        <begin position="144"/>
        <end position="186"/>
    </location>
</feature>
<dbReference type="KEGG" id="bgt:106060117"/>
<name>A0A9U8E607_BIOGL</name>
<reference evidence="4" key="1">
    <citation type="submission" date="2025-08" db="UniProtKB">
        <authorList>
            <consortium name="RefSeq"/>
        </authorList>
    </citation>
    <scope>IDENTIFICATION</scope>
</reference>
<evidence type="ECO:0000313" key="3">
    <source>
        <dbReference type="Proteomes" id="UP001165740"/>
    </source>
</evidence>
<proteinExistence type="predicted"/>
<dbReference type="GeneID" id="106060117"/>
<evidence type="ECO:0000256" key="2">
    <source>
        <dbReference type="SAM" id="MobiDB-lite"/>
    </source>
</evidence>
<dbReference type="InterPro" id="IPR042411">
    <property type="entry name" value="WDR27"/>
</dbReference>
<dbReference type="OrthoDB" id="20669at2759"/>
<dbReference type="InterPro" id="IPR015943">
    <property type="entry name" value="WD40/YVTN_repeat-like_dom_sf"/>
</dbReference>
<dbReference type="SMART" id="SM00320">
    <property type="entry name" value="WD40"/>
    <property type="match status" value="10"/>
</dbReference>
<accession>A0A9U8E607</accession>
<dbReference type="SUPFAM" id="SSF50978">
    <property type="entry name" value="WD40 repeat-like"/>
    <property type="match status" value="2"/>
</dbReference>
<dbReference type="PROSITE" id="PS50082">
    <property type="entry name" value="WD_REPEATS_2"/>
    <property type="match status" value="3"/>
</dbReference>
<keyword evidence="1" id="KW-0853">WD repeat</keyword>
<feature type="region of interest" description="Disordered" evidence="2">
    <location>
        <begin position="627"/>
        <end position="646"/>
    </location>
</feature>
<dbReference type="InterPro" id="IPR001680">
    <property type="entry name" value="WD40_rpt"/>
</dbReference>
<dbReference type="Gene3D" id="2.130.10.10">
    <property type="entry name" value="YVTN repeat-like/Quinoprotein amine dehydrogenase"/>
    <property type="match status" value="4"/>
</dbReference>
<dbReference type="RefSeq" id="XP_013073359.2">
    <property type="nucleotide sequence ID" value="XM_013217905.2"/>
</dbReference>
<sequence length="901" mass="100496">MDVTHSFALPLHINPQRLDPCISRQWIALPLSKSTMGLWKTDVSYREKSYVIECRGHVQEICAFTFSNRFPVRYLASVCMEKIMLWDLNAGSNETNDITSKQFYHNVSEISAICFNNLDDIIAMAADNKIVILKFKFKEPMSSFDGHRAMITKLKFCPHYSATLVSISDDRTFCVWNIFEKQLLYQSTMISSSPLISITMNLVHPQVVIGTADGCLKVFDLTDGNNFRPLTSLDLSLHLKKRFEPDTFTTCLQGNSINRNVNKNMKQEFSDNDTPTVIQSSESVLSVEFIYLPQSSYLEDSEGECIPIIGYSSIQNILEQQPPLLCAITTNAMVLIHSKTFEVTDAINFQSPLKSCSFSSLTNVGTVAYAGISQTDTYNVVAVVGGMMCNKMDVLNCVLFKQTNQHSSENSDGDLFSNQSLSIVPVISLLPTSPLNCIFLPPVAIKSMTRGDVASGKKNSSNPLNQPLTFKSQIKSSGYLQPARTTMFKPSTDKYSLLNMKKSDNTSKSNKKMLNKSLKSEYDTSKGPPTEYHGTYQIDTQTTAVLSMRFSDDGERLGCALTNKFGLLIKSPFKEDQSIPLIGHNSTVNSVYFSNCSSYVLTASNDKSVCLWGKAGGDPVMKLTHQRSSVKESMQDRSSVTKPSASLKRNPLTTASASSSLSQLSLNDNAPYSKELKNAQFFYVDKFILLTHGPDLYLYKYYITDEKDDIKRYQLRNRYKIVSSWQTSSSAFTSMAAVNNFHSYLVISATSGRTIEIYDLNKSLLAHVFSDCHSRSVHSITINESSCFSSQPQQALNVFATIAPTDPIKLWDIRTKSNIQSMQGHSIKAHSCQITFSPCGNFIAAGSEDRMVYLYDIRMGTYCDRLKGHNEVVTSVAFHPAKPFLATGSLNSKILFFKTKS</sequence>
<organism evidence="3 4">
    <name type="scientific">Biomphalaria glabrata</name>
    <name type="common">Bloodfluke planorb</name>
    <name type="synonym">Freshwater snail</name>
    <dbReference type="NCBI Taxonomy" id="6526"/>
    <lineage>
        <taxon>Eukaryota</taxon>
        <taxon>Metazoa</taxon>
        <taxon>Spiralia</taxon>
        <taxon>Lophotrochozoa</taxon>
        <taxon>Mollusca</taxon>
        <taxon>Gastropoda</taxon>
        <taxon>Heterobranchia</taxon>
        <taxon>Euthyneura</taxon>
        <taxon>Panpulmonata</taxon>
        <taxon>Hygrophila</taxon>
        <taxon>Lymnaeoidea</taxon>
        <taxon>Planorbidae</taxon>
        <taxon>Biomphalaria</taxon>
    </lineage>
</organism>
<dbReference type="Pfam" id="PF00400">
    <property type="entry name" value="WD40"/>
    <property type="match status" value="4"/>
</dbReference>
<dbReference type="PROSITE" id="PS50294">
    <property type="entry name" value="WD_REPEATS_REGION"/>
    <property type="match status" value="3"/>
</dbReference>
<keyword evidence="3" id="KW-1185">Reference proteome</keyword>
<gene>
    <name evidence="4" type="primary">LOC106060117</name>
</gene>
<feature type="repeat" description="WD" evidence="1">
    <location>
        <begin position="866"/>
        <end position="901"/>
    </location>
</feature>
<protein>
    <submittedName>
        <fullName evidence="4">WD repeat-containing protein 27-like</fullName>
    </submittedName>
</protein>
<dbReference type="OMA" id="FAQFYYI"/>
<evidence type="ECO:0000256" key="1">
    <source>
        <dbReference type="PROSITE-ProRule" id="PRU00221"/>
    </source>
</evidence>
<dbReference type="Proteomes" id="UP001165740">
    <property type="component" value="Chromosome 1"/>
</dbReference>
<dbReference type="PANTHER" id="PTHR44525:SF1">
    <property type="entry name" value="WD REPEAT-CONTAINING PROTEIN 27"/>
    <property type="match status" value="1"/>
</dbReference>
<dbReference type="PANTHER" id="PTHR44525">
    <property type="entry name" value="WD REPEAT-CONTAINING PROTEIN 27"/>
    <property type="match status" value="1"/>
</dbReference>